<sequence length="304" mass="34966">MRVGVFSGWGGESLDHRDDWRKIDRSSKKRRRAASSSPTVTQNPTKEETNYMVTVKATEEGKNICSLNPVKIVEEINKTIGEIKKIKKVNATIIITCTNKEQMTKALKITELVKLHVTCVTYQTKSKTCKGVIHNVDITIPEEDLFHLLKDQQVCYVKRFRKRTNGTLAPTPSVLLSFNNESKPTKVNFLYESYTVDTYNPPVVRCHKCQLFGHVQKYCKKEIRCVRCGEKHAFEQCQKKEEPKCFRCNQNHSAAYKGCTFYKTAQSIQTIKIKKQLTYAQATQEFKRQPIPIQPRQTNNPSPK</sequence>
<evidence type="ECO:0000256" key="1">
    <source>
        <dbReference type="SAM" id="MobiDB-lite"/>
    </source>
</evidence>
<proteinExistence type="predicted"/>
<evidence type="ECO:0000313" key="3">
    <source>
        <dbReference type="Proteomes" id="UP000007110"/>
    </source>
</evidence>
<reference evidence="3" key="1">
    <citation type="submission" date="2015-02" db="EMBL/GenBank/DDBJ databases">
        <title>Genome sequencing for Strongylocentrotus purpuratus.</title>
        <authorList>
            <person name="Murali S."/>
            <person name="Liu Y."/>
            <person name="Vee V."/>
            <person name="English A."/>
            <person name="Wang M."/>
            <person name="Skinner E."/>
            <person name="Han Y."/>
            <person name="Muzny D.M."/>
            <person name="Worley K.C."/>
            <person name="Gibbs R.A."/>
        </authorList>
    </citation>
    <scope>NUCLEOTIDE SEQUENCE</scope>
</reference>
<evidence type="ECO:0008006" key="4">
    <source>
        <dbReference type="Google" id="ProtNLM"/>
    </source>
</evidence>
<organism evidence="2 3">
    <name type="scientific">Strongylocentrotus purpuratus</name>
    <name type="common">Purple sea urchin</name>
    <dbReference type="NCBI Taxonomy" id="7668"/>
    <lineage>
        <taxon>Eukaryota</taxon>
        <taxon>Metazoa</taxon>
        <taxon>Echinodermata</taxon>
        <taxon>Eleutherozoa</taxon>
        <taxon>Echinozoa</taxon>
        <taxon>Echinoidea</taxon>
        <taxon>Euechinoidea</taxon>
        <taxon>Echinacea</taxon>
        <taxon>Camarodonta</taxon>
        <taxon>Echinidea</taxon>
        <taxon>Strongylocentrotidae</taxon>
        <taxon>Strongylocentrotus</taxon>
    </lineage>
</organism>
<evidence type="ECO:0000313" key="2">
    <source>
        <dbReference type="EnsemblMetazoa" id="XP_030837430"/>
    </source>
</evidence>
<dbReference type="AlphaFoldDB" id="A0A7M7SWZ1"/>
<feature type="region of interest" description="Disordered" evidence="1">
    <location>
        <begin position="24"/>
        <end position="48"/>
    </location>
</feature>
<dbReference type="Proteomes" id="UP000007110">
    <property type="component" value="Unassembled WGS sequence"/>
</dbReference>
<dbReference type="RefSeq" id="XP_030837430.1">
    <property type="nucleotide sequence ID" value="XM_030981570.1"/>
</dbReference>
<dbReference type="KEGG" id="spu:115922547"/>
<protein>
    <recommendedName>
        <fullName evidence="4">Gag-like protein</fullName>
    </recommendedName>
</protein>
<dbReference type="OrthoDB" id="10035396at2759"/>
<dbReference type="InParanoid" id="A0A7M7SWZ1"/>
<dbReference type="GeneID" id="115922547"/>
<accession>A0A7M7SWZ1</accession>
<name>A0A7M7SWZ1_STRPU</name>
<dbReference type="EnsemblMetazoa" id="XM_030981570">
    <property type="protein sequence ID" value="XP_030837430"/>
    <property type="gene ID" value="LOC115922547"/>
</dbReference>
<reference evidence="2" key="2">
    <citation type="submission" date="2021-01" db="UniProtKB">
        <authorList>
            <consortium name="EnsemblMetazoa"/>
        </authorList>
    </citation>
    <scope>IDENTIFICATION</scope>
</reference>
<dbReference type="OMA" id="YCKKEIR"/>
<keyword evidence="3" id="KW-1185">Reference proteome</keyword>